<evidence type="ECO:0000313" key="1">
    <source>
        <dbReference type="EMBL" id="TRW48713.1"/>
    </source>
</evidence>
<dbReference type="EMBL" id="VJWL01000002">
    <property type="protein sequence ID" value="TRW48713.1"/>
    <property type="molecule type" value="Genomic_DNA"/>
</dbReference>
<reference evidence="1 2" key="1">
    <citation type="submission" date="2019-07" db="EMBL/GenBank/DDBJ databases">
        <authorList>
            <person name="Yang M."/>
            <person name="Zhao D."/>
            <person name="Xiang H."/>
        </authorList>
    </citation>
    <scope>NUCLEOTIDE SEQUENCE [LARGE SCALE GENOMIC DNA]</scope>
    <source>
        <strain evidence="1 2">IM1326</strain>
    </source>
</reference>
<evidence type="ECO:0008006" key="3">
    <source>
        <dbReference type="Google" id="ProtNLM"/>
    </source>
</evidence>
<keyword evidence="2" id="KW-1185">Reference proteome</keyword>
<protein>
    <recommendedName>
        <fullName evidence="3">ApeA N-terminal domain-containing protein</fullName>
    </recommendedName>
</protein>
<dbReference type="Proteomes" id="UP000320359">
    <property type="component" value="Unassembled WGS sequence"/>
</dbReference>
<dbReference type="RefSeq" id="WP_143235699.1">
    <property type="nucleotide sequence ID" value="NZ_VJWL01000002.1"/>
</dbReference>
<name>A0A552X284_9GAMM</name>
<accession>A0A552X284</accession>
<dbReference type="OrthoDB" id="7528605at2"/>
<gene>
    <name evidence="1" type="ORF">FM042_06940</name>
</gene>
<evidence type="ECO:0000313" key="2">
    <source>
        <dbReference type="Proteomes" id="UP000320359"/>
    </source>
</evidence>
<sequence>MYTFELVGALRPERLLAFELDDFRFEFGVDKDSGEVRELMISFSVHANDVATYSDSSNDKIKAHINLSQPRWERVVEMVHHISGMWGIWGLQDVLVNEATTTFIPESDKDKLAITVNNFKVKRARQPFLGDLPRLKPEYVVMPIITAVKMKNHDVRLSFYRRALQDVLNGEYIEAFYDYYFMLESTYGEGKTKNTHIQKKFLESELLSSTIEETVLSKQYKYSLPAELRSRYQVDYAGLTVSTFIEKIVKLRGFLHHHNNKRCDGWKPTKQDDYRLEAFMLQDICCRVGVELFYESVEESNAKAVYQELVEKYIRNEEPTVSLKF</sequence>
<organism evidence="1 2">
    <name type="scientific">Aliidiomarina halalkaliphila</name>
    <dbReference type="NCBI Taxonomy" id="2593535"/>
    <lineage>
        <taxon>Bacteria</taxon>
        <taxon>Pseudomonadati</taxon>
        <taxon>Pseudomonadota</taxon>
        <taxon>Gammaproteobacteria</taxon>
        <taxon>Alteromonadales</taxon>
        <taxon>Idiomarinaceae</taxon>
        <taxon>Aliidiomarina</taxon>
    </lineage>
</organism>
<dbReference type="AlphaFoldDB" id="A0A552X284"/>
<comment type="caution">
    <text evidence="1">The sequence shown here is derived from an EMBL/GenBank/DDBJ whole genome shotgun (WGS) entry which is preliminary data.</text>
</comment>
<proteinExistence type="predicted"/>